<accession>A0A9P7G059</accession>
<comment type="subcellular location">
    <subcellularLocation>
        <location evidence="1">Membrane</location>
        <topology evidence="1">Multi-pass membrane protein</topology>
    </subcellularLocation>
</comment>
<evidence type="ECO:0000256" key="3">
    <source>
        <dbReference type="ARBA" id="ARBA00022692"/>
    </source>
</evidence>
<feature type="transmembrane region" description="Helical" evidence="6">
    <location>
        <begin position="120"/>
        <end position="139"/>
    </location>
</feature>
<sequence>MADTKCCQDIPRPGYVQGAAAQRRADLYDGKIGVRTLLRNKKALAVAAFASIGGFLYGYQQGVLGGTFTKPSFQSKFPRTTEATVQSLLTAILQIGGYLGSLTAGLFGEVYSRKHTLLSGALWVVLGSFLCAGAGNLAFLYAGRFFTGVGVGTLAGIGFLYNAELAPPEVRGLLVAMQQLGVTFGIMVAYWIGYGTNFIGGTDLTQTALAWQLPWIIQGIPAVILAAGTFFMPYSPRLLVNKGREAEAISTLAYLRNLPEHHDLIKIEFLEIKAEAIFNKRLLEQRYPQLVKKGGSIWVREIMGYANLFRTQDSFKRTAIAGIIMFFQQWTGIDSRTAIGATSNWANTIVVAYTVPPMIKNIGYGTYILFAVFNVLSIIFVYFFVPETKGKTLEEMDLVFGSHASQQETAMLARIQKEVGLTALLMNEKSQRLSEEQYSTETDVVSA</sequence>
<dbReference type="Gene3D" id="1.20.1250.20">
    <property type="entry name" value="MFS general substrate transporter like domains"/>
    <property type="match status" value="2"/>
</dbReference>
<dbReference type="EMBL" id="JABCKV010000303">
    <property type="protein sequence ID" value="KAG5641484.1"/>
    <property type="molecule type" value="Genomic_DNA"/>
</dbReference>
<organism evidence="8 9">
    <name type="scientific">Asterophora parasitica</name>
    <dbReference type="NCBI Taxonomy" id="117018"/>
    <lineage>
        <taxon>Eukaryota</taxon>
        <taxon>Fungi</taxon>
        <taxon>Dikarya</taxon>
        <taxon>Basidiomycota</taxon>
        <taxon>Agaricomycotina</taxon>
        <taxon>Agaricomycetes</taxon>
        <taxon>Agaricomycetidae</taxon>
        <taxon>Agaricales</taxon>
        <taxon>Tricholomatineae</taxon>
        <taxon>Lyophyllaceae</taxon>
        <taxon>Asterophora</taxon>
    </lineage>
</organism>
<dbReference type="InterPro" id="IPR050360">
    <property type="entry name" value="MFS_Sugar_Transporters"/>
</dbReference>
<dbReference type="OrthoDB" id="8120565at2759"/>
<dbReference type="InterPro" id="IPR005828">
    <property type="entry name" value="MFS_sugar_transport-like"/>
</dbReference>
<keyword evidence="3 6" id="KW-0812">Transmembrane</keyword>
<comment type="caution">
    <text evidence="8">The sequence shown here is derived from an EMBL/GenBank/DDBJ whole genome shotgun (WGS) entry which is preliminary data.</text>
</comment>
<dbReference type="Proteomes" id="UP000775547">
    <property type="component" value="Unassembled WGS sequence"/>
</dbReference>
<dbReference type="AlphaFoldDB" id="A0A9P7G059"/>
<reference evidence="8" key="2">
    <citation type="submission" date="2021-10" db="EMBL/GenBank/DDBJ databases">
        <title>Phylogenomics reveals ancestral predisposition of the termite-cultivated fungus Termitomyces towards a domesticated lifestyle.</title>
        <authorList>
            <person name="Auxier B."/>
            <person name="Grum-Grzhimaylo A."/>
            <person name="Cardenas M.E."/>
            <person name="Lodge J.D."/>
            <person name="Laessoe T."/>
            <person name="Pedersen O."/>
            <person name="Smith M.E."/>
            <person name="Kuyper T.W."/>
            <person name="Franco-Molano E.A."/>
            <person name="Baroni T.J."/>
            <person name="Aanen D.K."/>
        </authorList>
    </citation>
    <scope>NUCLEOTIDE SEQUENCE</scope>
    <source>
        <strain evidence="8">AP01</strain>
        <tissue evidence="8">Mycelium</tissue>
    </source>
</reference>
<keyword evidence="5 6" id="KW-0472">Membrane</keyword>
<dbReference type="PANTHER" id="PTHR48022:SF67">
    <property type="entry name" value="QUINATE TRANSPORTER, PUTATIVE (AFU_ORTHOLOGUE AFUA_4G14670)-RELATED"/>
    <property type="match status" value="1"/>
</dbReference>
<dbReference type="PROSITE" id="PS00217">
    <property type="entry name" value="SUGAR_TRANSPORT_2"/>
    <property type="match status" value="1"/>
</dbReference>
<feature type="transmembrane region" description="Helical" evidence="6">
    <location>
        <begin position="83"/>
        <end position="108"/>
    </location>
</feature>
<feature type="transmembrane region" description="Helical" evidence="6">
    <location>
        <begin position="367"/>
        <end position="385"/>
    </location>
</feature>
<dbReference type="GO" id="GO:0005351">
    <property type="term" value="F:carbohydrate:proton symporter activity"/>
    <property type="evidence" value="ECO:0007669"/>
    <property type="project" value="TreeGrafter"/>
</dbReference>
<dbReference type="InterPro" id="IPR005829">
    <property type="entry name" value="Sugar_transporter_CS"/>
</dbReference>
<keyword evidence="4 6" id="KW-1133">Transmembrane helix</keyword>
<feature type="transmembrane region" description="Helical" evidence="6">
    <location>
        <begin position="213"/>
        <end position="234"/>
    </location>
</feature>
<dbReference type="PROSITE" id="PS50850">
    <property type="entry name" value="MFS"/>
    <property type="match status" value="1"/>
</dbReference>
<evidence type="ECO:0000259" key="7">
    <source>
        <dbReference type="PROSITE" id="PS50850"/>
    </source>
</evidence>
<name>A0A9P7G059_9AGAR</name>
<comment type="similarity">
    <text evidence="2">Belongs to the major facilitator superfamily. Sugar transporter (TC 2.A.1.1) family.</text>
</comment>
<evidence type="ECO:0000256" key="5">
    <source>
        <dbReference type="ARBA" id="ARBA00023136"/>
    </source>
</evidence>
<feature type="transmembrane region" description="Helical" evidence="6">
    <location>
        <begin position="145"/>
        <end position="161"/>
    </location>
</feature>
<dbReference type="SUPFAM" id="SSF103473">
    <property type="entry name" value="MFS general substrate transporter"/>
    <property type="match status" value="1"/>
</dbReference>
<dbReference type="GO" id="GO:0016020">
    <property type="term" value="C:membrane"/>
    <property type="evidence" value="ECO:0007669"/>
    <property type="project" value="UniProtKB-SubCell"/>
</dbReference>
<evidence type="ECO:0000256" key="6">
    <source>
        <dbReference type="SAM" id="Phobius"/>
    </source>
</evidence>
<keyword evidence="9" id="KW-1185">Reference proteome</keyword>
<protein>
    <recommendedName>
        <fullName evidence="7">Major facilitator superfamily (MFS) profile domain-containing protein</fullName>
    </recommendedName>
</protein>
<evidence type="ECO:0000313" key="9">
    <source>
        <dbReference type="Proteomes" id="UP000775547"/>
    </source>
</evidence>
<dbReference type="InterPro" id="IPR036259">
    <property type="entry name" value="MFS_trans_sf"/>
</dbReference>
<evidence type="ECO:0000256" key="4">
    <source>
        <dbReference type="ARBA" id="ARBA00022989"/>
    </source>
</evidence>
<evidence type="ECO:0000256" key="1">
    <source>
        <dbReference type="ARBA" id="ARBA00004141"/>
    </source>
</evidence>
<feature type="domain" description="Major facilitator superfamily (MFS) profile" evidence="7">
    <location>
        <begin position="46"/>
        <end position="447"/>
    </location>
</feature>
<dbReference type="Pfam" id="PF00083">
    <property type="entry name" value="Sugar_tr"/>
    <property type="match status" value="2"/>
</dbReference>
<proteinExistence type="inferred from homology"/>
<reference evidence="8" key="1">
    <citation type="submission" date="2020-07" db="EMBL/GenBank/DDBJ databases">
        <authorList>
            <person name="Nieuwenhuis M."/>
            <person name="Van De Peppel L.J.J."/>
        </authorList>
    </citation>
    <scope>NUCLEOTIDE SEQUENCE</scope>
    <source>
        <strain evidence="8">AP01</strain>
        <tissue evidence="8">Mycelium</tissue>
    </source>
</reference>
<evidence type="ECO:0000256" key="2">
    <source>
        <dbReference type="ARBA" id="ARBA00010992"/>
    </source>
</evidence>
<dbReference type="InterPro" id="IPR020846">
    <property type="entry name" value="MFS_dom"/>
</dbReference>
<gene>
    <name evidence="8" type="ORF">DXG03_005110</name>
</gene>
<evidence type="ECO:0000313" key="8">
    <source>
        <dbReference type="EMBL" id="KAG5641484.1"/>
    </source>
</evidence>
<dbReference type="PANTHER" id="PTHR48022">
    <property type="entry name" value="PLASTIDIC GLUCOSE TRANSPORTER 4"/>
    <property type="match status" value="1"/>
</dbReference>
<feature type="transmembrane region" description="Helical" evidence="6">
    <location>
        <begin position="173"/>
        <end position="193"/>
    </location>
</feature>
<feature type="transmembrane region" description="Helical" evidence="6">
    <location>
        <begin position="43"/>
        <end position="63"/>
    </location>
</feature>